<organism evidence="2 3">
    <name type="scientific">Genlisea aurea</name>
    <dbReference type="NCBI Taxonomy" id="192259"/>
    <lineage>
        <taxon>Eukaryota</taxon>
        <taxon>Viridiplantae</taxon>
        <taxon>Streptophyta</taxon>
        <taxon>Embryophyta</taxon>
        <taxon>Tracheophyta</taxon>
        <taxon>Spermatophyta</taxon>
        <taxon>Magnoliopsida</taxon>
        <taxon>eudicotyledons</taxon>
        <taxon>Gunneridae</taxon>
        <taxon>Pentapetalae</taxon>
        <taxon>asterids</taxon>
        <taxon>lamiids</taxon>
        <taxon>Lamiales</taxon>
        <taxon>Lentibulariaceae</taxon>
        <taxon>Genlisea</taxon>
    </lineage>
</organism>
<keyword evidence="3" id="KW-1185">Reference proteome</keyword>
<dbReference type="EMBL" id="AUSU01009909">
    <property type="protein sequence ID" value="EPS57726.1"/>
    <property type="molecule type" value="Genomic_DNA"/>
</dbReference>
<feature type="compositionally biased region" description="Basic residues" evidence="1">
    <location>
        <begin position="75"/>
        <end position="86"/>
    </location>
</feature>
<evidence type="ECO:0000313" key="3">
    <source>
        <dbReference type="Proteomes" id="UP000015453"/>
    </source>
</evidence>
<evidence type="ECO:0000256" key="1">
    <source>
        <dbReference type="SAM" id="MobiDB-lite"/>
    </source>
</evidence>
<feature type="region of interest" description="Disordered" evidence="1">
    <location>
        <begin position="27"/>
        <end position="139"/>
    </location>
</feature>
<sequence>MEVGLEEESAEESRSWSFYIGGLVDDEDGSVSSSSPSIVSDAASSAVNKVVEISPSKLKDAASGGSDYSEQQVKKQQHTTWTRRRRSVDFDLEDTATSSPLHSPEDDDHEEDKALKVAAKNEEIIRSNDTETNENACHGDENRFSISAIIIQTEGNPIVDVHQSSDIKNESASDPR</sequence>
<dbReference type="AlphaFoldDB" id="S8BZT6"/>
<name>S8BZT6_9LAMI</name>
<feature type="compositionally biased region" description="Basic and acidic residues" evidence="1">
    <location>
        <begin position="111"/>
        <end position="129"/>
    </location>
</feature>
<protein>
    <submittedName>
        <fullName evidence="2">Uncharacterized protein</fullName>
    </submittedName>
</protein>
<accession>S8BZT6</accession>
<proteinExistence type="predicted"/>
<dbReference type="Proteomes" id="UP000015453">
    <property type="component" value="Unassembled WGS sequence"/>
</dbReference>
<gene>
    <name evidence="2" type="ORF">M569_17092</name>
</gene>
<feature type="compositionally biased region" description="Low complexity" evidence="1">
    <location>
        <begin position="30"/>
        <end position="47"/>
    </location>
</feature>
<comment type="caution">
    <text evidence="2">The sequence shown here is derived from an EMBL/GenBank/DDBJ whole genome shotgun (WGS) entry which is preliminary data.</text>
</comment>
<evidence type="ECO:0000313" key="2">
    <source>
        <dbReference type="EMBL" id="EPS57726.1"/>
    </source>
</evidence>
<reference evidence="2 3" key="1">
    <citation type="journal article" date="2013" name="BMC Genomics">
        <title>The miniature genome of a carnivorous plant Genlisea aurea contains a low number of genes and short non-coding sequences.</title>
        <authorList>
            <person name="Leushkin E.V."/>
            <person name="Sutormin R.A."/>
            <person name="Nabieva E.R."/>
            <person name="Penin A.A."/>
            <person name="Kondrashov A.S."/>
            <person name="Logacheva M.D."/>
        </authorList>
    </citation>
    <scope>NUCLEOTIDE SEQUENCE [LARGE SCALE GENOMIC DNA]</scope>
</reference>